<dbReference type="SMART" id="SM00450">
    <property type="entry name" value="RHOD"/>
    <property type="match status" value="1"/>
</dbReference>
<evidence type="ECO:0000313" key="3">
    <source>
        <dbReference type="Proteomes" id="UP001173801"/>
    </source>
</evidence>
<dbReference type="CDD" id="cd00158">
    <property type="entry name" value="RHOD"/>
    <property type="match status" value="1"/>
</dbReference>
<protein>
    <submittedName>
        <fullName evidence="2">Rhodanese-like domain-containing protein</fullName>
    </submittedName>
</protein>
<dbReference type="Pfam" id="PF00581">
    <property type="entry name" value="Rhodanese"/>
    <property type="match status" value="1"/>
</dbReference>
<organism evidence="2 3">
    <name type="scientific">Campylobacter gastrosuis</name>
    <dbReference type="NCBI Taxonomy" id="2974576"/>
    <lineage>
        <taxon>Bacteria</taxon>
        <taxon>Pseudomonadati</taxon>
        <taxon>Campylobacterota</taxon>
        <taxon>Epsilonproteobacteria</taxon>
        <taxon>Campylobacterales</taxon>
        <taxon>Campylobacteraceae</taxon>
        <taxon>Campylobacter</taxon>
    </lineage>
</organism>
<dbReference type="InterPro" id="IPR001763">
    <property type="entry name" value="Rhodanese-like_dom"/>
</dbReference>
<sequence length="124" mass="13841">MRKILLLSSCLFLAFGDIKILPATPANIEKFDQIVDIRVPVERREMGIIKGAKLVDFSKDKDKLWGDISAQIDTSKPFALICRGGRRSKFVAELLDAPGLDITIFEGGIKKLVEQGYITTPYKD</sequence>
<name>A0ABT7HQB7_9BACT</name>
<evidence type="ECO:0000313" key="2">
    <source>
        <dbReference type="EMBL" id="MDL0088818.1"/>
    </source>
</evidence>
<dbReference type="InterPro" id="IPR036873">
    <property type="entry name" value="Rhodanese-like_dom_sf"/>
</dbReference>
<gene>
    <name evidence="2" type="ORF">NYG85_05465</name>
</gene>
<dbReference type="Proteomes" id="UP001173801">
    <property type="component" value="Unassembled WGS sequence"/>
</dbReference>
<reference evidence="2" key="1">
    <citation type="submission" date="2022-08" db="EMBL/GenBank/DDBJ databases">
        <authorList>
            <person name="Wang H."/>
        </authorList>
    </citation>
    <scope>NUCLEOTIDE SEQUENCE</scope>
    <source>
        <strain evidence="2">PS10</strain>
    </source>
</reference>
<feature type="domain" description="Rhodanese" evidence="1">
    <location>
        <begin position="33"/>
        <end position="121"/>
    </location>
</feature>
<accession>A0ABT7HQB7</accession>
<dbReference type="EMBL" id="JANURM010000004">
    <property type="protein sequence ID" value="MDL0088818.1"/>
    <property type="molecule type" value="Genomic_DNA"/>
</dbReference>
<evidence type="ECO:0000259" key="1">
    <source>
        <dbReference type="PROSITE" id="PS50206"/>
    </source>
</evidence>
<proteinExistence type="predicted"/>
<dbReference type="Gene3D" id="3.40.250.10">
    <property type="entry name" value="Rhodanese-like domain"/>
    <property type="match status" value="1"/>
</dbReference>
<keyword evidence="3" id="KW-1185">Reference proteome</keyword>
<dbReference type="SUPFAM" id="SSF52821">
    <property type="entry name" value="Rhodanese/Cell cycle control phosphatase"/>
    <property type="match status" value="1"/>
</dbReference>
<comment type="caution">
    <text evidence="2">The sequence shown here is derived from an EMBL/GenBank/DDBJ whole genome shotgun (WGS) entry which is preliminary data.</text>
</comment>
<dbReference type="RefSeq" id="WP_284937476.1">
    <property type="nucleotide sequence ID" value="NZ_JANURM010000004.1"/>
</dbReference>
<dbReference type="PROSITE" id="PS50206">
    <property type="entry name" value="RHODANESE_3"/>
    <property type="match status" value="1"/>
</dbReference>
<reference evidence="2" key="2">
    <citation type="journal article" date="2023" name="Microorganisms">
        <title>Isolation and Genomic Characteristics of Cat-Borne Campylobacter felis sp. nov. and Sheep-Borne Campylobacter ovis sp. nov.</title>
        <authorList>
            <person name="Wang H."/>
            <person name="Li Y."/>
            <person name="Gu Y."/>
            <person name="Zhou G."/>
            <person name="Chen X."/>
            <person name="Zhang X."/>
            <person name="Shao Z."/>
            <person name="Zhang J."/>
            <person name="Zhang M."/>
        </authorList>
    </citation>
    <scope>NUCLEOTIDE SEQUENCE</scope>
    <source>
        <strain evidence="2">PS10</strain>
    </source>
</reference>